<gene>
    <name evidence="5" type="primary">rplD</name>
    <name evidence="7" type="ORF">A3D35_01375</name>
</gene>
<dbReference type="GO" id="GO:1990904">
    <property type="term" value="C:ribonucleoprotein complex"/>
    <property type="evidence" value="ECO:0007669"/>
    <property type="project" value="UniProtKB-KW"/>
</dbReference>
<keyword evidence="2 5" id="KW-0689">Ribosomal protein</keyword>
<dbReference type="AlphaFoldDB" id="A0A1G2HZN1"/>
<evidence type="ECO:0000256" key="1">
    <source>
        <dbReference type="ARBA" id="ARBA00010528"/>
    </source>
</evidence>
<evidence type="ECO:0000313" key="8">
    <source>
        <dbReference type="Proteomes" id="UP000176421"/>
    </source>
</evidence>
<dbReference type="HAMAP" id="MF_01328_B">
    <property type="entry name" value="Ribosomal_uL4_B"/>
    <property type="match status" value="1"/>
</dbReference>
<evidence type="ECO:0000256" key="2">
    <source>
        <dbReference type="ARBA" id="ARBA00022980"/>
    </source>
</evidence>
<dbReference type="GO" id="GO:0005840">
    <property type="term" value="C:ribosome"/>
    <property type="evidence" value="ECO:0007669"/>
    <property type="project" value="UniProtKB-KW"/>
</dbReference>
<comment type="function">
    <text evidence="5">One of the primary rRNA binding proteins, this protein initially binds near the 5'-end of the 23S rRNA. It is important during the early stages of 50S assembly. It makes multiple contacts with different domains of the 23S rRNA in the assembled 50S subunit and ribosome.</text>
</comment>
<evidence type="ECO:0000256" key="3">
    <source>
        <dbReference type="ARBA" id="ARBA00023274"/>
    </source>
</evidence>
<feature type="compositionally biased region" description="Basic residues" evidence="6">
    <location>
        <begin position="59"/>
        <end position="76"/>
    </location>
</feature>
<comment type="caution">
    <text evidence="7">The sequence shown here is derived from an EMBL/GenBank/DDBJ whole genome shotgun (WGS) entry which is preliminary data.</text>
</comment>
<comment type="similarity">
    <text evidence="1 5">Belongs to the universal ribosomal protein uL4 family.</text>
</comment>
<reference evidence="7 8" key="1">
    <citation type="journal article" date="2016" name="Nat. Commun.">
        <title>Thousands of microbial genomes shed light on interconnected biogeochemical processes in an aquifer system.</title>
        <authorList>
            <person name="Anantharaman K."/>
            <person name="Brown C.T."/>
            <person name="Hug L.A."/>
            <person name="Sharon I."/>
            <person name="Castelle C.J."/>
            <person name="Probst A.J."/>
            <person name="Thomas B.C."/>
            <person name="Singh A."/>
            <person name="Wilkins M.J."/>
            <person name="Karaoz U."/>
            <person name="Brodie E.L."/>
            <person name="Williams K.H."/>
            <person name="Hubbard S.S."/>
            <person name="Banfield J.F."/>
        </authorList>
    </citation>
    <scope>NUCLEOTIDE SEQUENCE [LARGE SCALE GENOMIC DNA]</scope>
</reference>
<keyword evidence="5" id="KW-0694">RNA-binding</keyword>
<dbReference type="EMBL" id="MHOS01000033">
    <property type="protein sequence ID" value="OGZ67671.1"/>
    <property type="molecule type" value="Genomic_DNA"/>
</dbReference>
<keyword evidence="5" id="KW-0699">rRNA-binding</keyword>
<proteinExistence type="inferred from homology"/>
<protein>
    <recommendedName>
        <fullName evidence="4 5">Large ribosomal subunit protein uL4</fullName>
    </recommendedName>
</protein>
<feature type="compositionally biased region" description="Polar residues" evidence="6">
    <location>
        <begin position="40"/>
        <end position="49"/>
    </location>
</feature>
<dbReference type="STRING" id="1802206.A3D35_01375"/>
<dbReference type="GO" id="GO:0006412">
    <property type="term" value="P:translation"/>
    <property type="evidence" value="ECO:0007669"/>
    <property type="project" value="UniProtKB-UniRule"/>
</dbReference>
<dbReference type="InterPro" id="IPR023574">
    <property type="entry name" value="Ribosomal_uL4_dom_sf"/>
</dbReference>
<dbReference type="GO" id="GO:0019843">
    <property type="term" value="F:rRNA binding"/>
    <property type="evidence" value="ECO:0007669"/>
    <property type="project" value="UniProtKB-UniRule"/>
</dbReference>
<dbReference type="InterPro" id="IPR013005">
    <property type="entry name" value="Ribosomal_uL4-like"/>
</dbReference>
<dbReference type="Pfam" id="PF00573">
    <property type="entry name" value="Ribosomal_L4"/>
    <property type="match status" value="1"/>
</dbReference>
<feature type="region of interest" description="Disordered" evidence="6">
    <location>
        <begin position="40"/>
        <end position="95"/>
    </location>
</feature>
<evidence type="ECO:0000256" key="6">
    <source>
        <dbReference type="SAM" id="MobiDB-lite"/>
    </source>
</evidence>
<evidence type="ECO:0000256" key="5">
    <source>
        <dbReference type="HAMAP-Rule" id="MF_01328"/>
    </source>
</evidence>
<evidence type="ECO:0000256" key="4">
    <source>
        <dbReference type="ARBA" id="ARBA00035244"/>
    </source>
</evidence>
<evidence type="ECO:0000313" key="7">
    <source>
        <dbReference type="EMBL" id="OGZ67671.1"/>
    </source>
</evidence>
<keyword evidence="3 5" id="KW-0687">Ribonucleoprotein</keyword>
<dbReference type="GO" id="GO:0003735">
    <property type="term" value="F:structural constituent of ribosome"/>
    <property type="evidence" value="ECO:0007669"/>
    <property type="project" value="InterPro"/>
</dbReference>
<dbReference type="NCBIfam" id="TIGR03953">
    <property type="entry name" value="rplD_bact"/>
    <property type="match status" value="1"/>
</dbReference>
<dbReference type="PANTHER" id="PTHR10746:SF6">
    <property type="entry name" value="LARGE RIBOSOMAL SUBUNIT PROTEIN UL4M"/>
    <property type="match status" value="1"/>
</dbReference>
<accession>A0A1G2HZN1</accession>
<comment type="function">
    <text evidence="5">Forms part of the polypeptide exit tunnel.</text>
</comment>
<organism evidence="7 8">
    <name type="scientific">Candidatus Staskawiczbacteria bacterium RIFCSPHIGHO2_02_FULL_34_9</name>
    <dbReference type="NCBI Taxonomy" id="1802206"/>
    <lineage>
        <taxon>Bacteria</taxon>
        <taxon>Candidatus Staskawicziibacteriota</taxon>
    </lineage>
</organism>
<comment type="subunit">
    <text evidence="5">Part of the 50S ribosomal subunit.</text>
</comment>
<dbReference type="InterPro" id="IPR002136">
    <property type="entry name" value="Ribosomal_uL4"/>
</dbReference>
<dbReference type="PANTHER" id="PTHR10746">
    <property type="entry name" value="50S RIBOSOMAL PROTEIN L4"/>
    <property type="match status" value="1"/>
</dbReference>
<dbReference type="Proteomes" id="UP000176421">
    <property type="component" value="Unassembled WGS sequence"/>
</dbReference>
<sequence length="215" mass="24324">MKALVYNQEGKETGEMNLPKDIFEVPMNADLVHQVFISQRGNQRQVSAHTKNRSEVRGGGRKPWKQKGTGRARHGSTRSPIWVGGGVSGGPRNEKNYEREIPKKMRRKALLMVLSEKAKNNLVLVLDNMEMDKPKTKVMSDLMKKLPINNKSRLIAYSDPSISSEQVNSVFLSARNIARTGVTESRNINIVDLLNYKYLLVSKDGIEEIEKTFIK</sequence>
<name>A0A1G2HZN1_9BACT</name>
<dbReference type="Gene3D" id="3.40.1370.10">
    <property type="match status" value="1"/>
</dbReference>
<dbReference type="SUPFAM" id="SSF52166">
    <property type="entry name" value="Ribosomal protein L4"/>
    <property type="match status" value="1"/>
</dbReference>